<evidence type="ECO:0000256" key="4">
    <source>
        <dbReference type="SAM" id="MobiDB-lite"/>
    </source>
</evidence>
<evidence type="ECO:0000313" key="7">
    <source>
        <dbReference type="Proteomes" id="UP000187209"/>
    </source>
</evidence>
<dbReference type="SUPFAM" id="SSF52080">
    <property type="entry name" value="Ribosomal proteins L15p and L18e"/>
    <property type="match status" value="1"/>
</dbReference>
<comment type="similarity">
    <text evidence="1">Belongs to the universal ribosomal protein uL15 family.</text>
</comment>
<dbReference type="PANTHER" id="PTHR12934:SF11">
    <property type="entry name" value="LARGE RIBOSOMAL SUBUNIT PROTEIN UL15M"/>
    <property type="match status" value="1"/>
</dbReference>
<dbReference type="HAMAP" id="MF_01341">
    <property type="entry name" value="Ribosomal_uL15"/>
    <property type="match status" value="1"/>
</dbReference>
<evidence type="ECO:0000256" key="2">
    <source>
        <dbReference type="ARBA" id="ARBA00022980"/>
    </source>
</evidence>
<evidence type="ECO:0000313" key="6">
    <source>
        <dbReference type="EMBL" id="OMJ85580.1"/>
    </source>
</evidence>
<evidence type="ECO:0000259" key="5">
    <source>
        <dbReference type="Pfam" id="PF00828"/>
    </source>
</evidence>
<evidence type="ECO:0000256" key="1">
    <source>
        <dbReference type="ARBA" id="ARBA00007320"/>
    </source>
</evidence>
<dbReference type="InterPro" id="IPR005749">
    <property type="entry name" value="Ribosomal_uL15_bac-type"/>
</dbReference>
<protein>
    <recommendedName>
        <fullName evidence="5">Large ribosomal subunit protein uL15/eL18 domain-containing protein</fullName>
    </recommendedName>
</protein>
<organism evidence="6 7">
    <name type="scientific">Stentor coeruleus</name>
    <dbReference type="NCBI Taxonomy" id="5963"/>
    <lineage>
        <taxon>Eukaryota</taxon>
        <taxon>Sar</taxon>
        <taxon>Alveolata</taxon>
        <taxon>Ciliophora</taxon>
        <taxon>Postciliodesmatophora</taxon>
        <taxon>Heterotrichea</taxon>
        <taxon>Heterotrichida</taxon>
        <taxon>Stentoridae</taxon>
        <taxon>Stentor</taxon>
    </lineage>
</organism>
<keyword evidence="7" id="KW-1185">Reference proteome</keyword>
<sequence length="258" mass="29379">MLGLFLRRTFAECLVPLKPNSLYDNFGARYKFKKLGRGRASGKGKTSCRGHKGQKAREGRNVHPSFEGGQTSITMRIPKWGMNRSYFKKPLDPLNFARLYYFIDKGRIDTEKPITMKAMFEAGVFSKIKHGVKLLSGGLDKIDRPLHFEVTDATKQAIDAIKAKGGSVSLFYKTDKQMEYHVKPYKFDLPMREFAMPPPGEAIKWKAKESLGATLKYIKPSWLDGYKTPKIPPIPKFIRKPRPVVVRKIDFGLKMSSN</sequence>
<dbReference type="InterPro" id="IPR021131">
    <property type="entry name" value="Ribosomal_uL15/eL18"/>
</dbReference>
<dbReference type="OrthoDB" id="361383at2759"/>
<keyword evidence="3" id="KW-0687">Ribonucleoprotein</keyword>
<gene>
    <name evidence="6" type="ORF">SteCoe_13055</name>
</gene>
<dbReference type="InterPro" id="IPR030878">
    <property type="entry name" value="Ribosomal_uL15"/>
</dbReference>
<feature type="compositionally biased region" description="Basic residues" evidence="4">
    <location>
        <begin position="38"/>
        <end position="54"/>
    </location>
</feature>
<dbReference type="GO" id="GO:0003735">
    <property type="term" value="F:structural constituent of ribosome"/>
    <property type="evidence" value="ECO:0007669"/>
    <property type="project" value="InterPro"/>
</dbReference>
<dbReference type="AlphaFoldDB" id="A0A1R2C9D3"/>
<dbReference type="EMBL" id="MPUH01000232">
    <property type="protein sequence ID" value="OMJ85580.1"/>
    <property type="molecule type" value="Genomic_DNA"/>
</dbReference>
<comment type="caution">
    <text evidence="6">The sequence shown here is derived from an EMBL/GenBank/DDBJ whole genome shotgun (WGS) entry which is preliminary data.</text>
</comment>
<dbReference type="NCBIfam" id="TIGR01071">
    <property type="entry name" value="rplO_bact"/>
    <property type="match status" value="1"/>
</dbReference>
<name>A0A1R2C9D3_9CILI</name>
<dbReference type="GO" id="GO:0006412">
    <property type="term" value="P:translation"/>
    <property type="evidence" value="ECO:0007669"/>
    <property type="project" value="InterPro"/>
</dbReference>
<dbReference type="PANTHER" id="PTHR12934">
    <property type="entry name" value="50S RIBOSOMAL PROTEIN L15"/>
    <property type="match status" value="1"/>
</dbReference>
<accession>A0A1R2C9D3</accession>
<keyword evidence="2" id="KW-0689">Ribosomal protein</keyword>
<reference evidence="6 7" key="1">
    <citation type="submission" date="2016-11" db="EMBL/GenBank/DDBJ databases">
        <title>The macronuclear genome of Stentor coeruleus: a giant cell with tiny introns.</title>
        <authorList>
            <person name="Slabodnick M."/>
            <person name="Ruby J.G."/>
            <person name="Reiff S.B."/>
            <person name="Swart E.C."/>
            <person name="Gosai S."/>
            <person name="Prabakaran S."/>
            <person name="Witkowska E."/>
            <person name="Larue G.E."/>
            <person name="Fisher S."/>
            <person name="Freeman R.M."/>
            <person name="Gunawardena J."/>
            <person name="Chu W."/>
            <person name="Stover N.A."/>
            <person name="Gregory B.D."/>
            <person name="Nowacki M."/>
            <person name="Derisi J."/>
            <person name="Roy S.W."/>
            <person name="Marshall W.F."/>
            <person name="Sood P."/>
        </authorList>
    </citation>
    <scope>NUCLEOTIDE SEQUENCE [LARGE SCALE GENOMIC DNA]</scope>
    <source>
        <strain evidence="6">WM001</strain>
    </source>
</reference>
<dbReference type="Gene3D" id="3.100.10.10">
    <property type="match status" value="1"/>
</dbReference>
<dbReference type="Proteomes" id="UP000187209">
    <property type="component" value="Unassembled WGS sequence"/>
</dbReference>
<dbReference type="Pfam" id="PF00828">
    <property type="entry name" value="Ribosomal_L27A"/>
    <property type="match status" value="1"/>
</dbReference>
<dbReference type="GO" id="GO:0005762">
    <property type="term" value="C:mitochondrial large ribosomal subunit"/>
    <property type="evidence" value="ECO:0007669"/>
    <property type="project" value="TreeGrafter"/>
</dbReference>
<dbReference type="InterPro" id="IPR036227">
    <property type="entry name" value="Ribosomal_uL15/eL18_sf"/>
</dbReference>
<feature type="domain" description="Large ribosomal subunit protein uL15/eL18" evidence="5">
    <location>
        <begin position="93"/>
        <end position="168"/>
    </location>
</feature>
<proteinExistence type="inferred from homology"/>
<evidence type="ECO:0000256" key="3">
    <source>
        <dbReference type="ARBA" id="ARBA00023274"/>
    </source>
</evidence>
<feature type="region of interest" description="Disordered" evidence="4">
    <location>
        <begin position="38"/>
        <end position="68"/>
    </location>
</feature>